<reference evidence="1 2" key="1">
    <citation type="submission" date="2014-06" db="EMBL/GenBank/DDBJ databases">
        <title>Genomes of Alteromonas australica, a world apart.</title>
        <authorList>
            <person name="Gonzaga A."/>
            <person name="Lopez-Perez M."/>
            <person name="Rodriguez-Valera F."/>
        </authorList>
    </citation>
    <scope>NUCLEOTIDE SEQUENCE [LARGE SCALE GENOMIC DNA]</scope>
    <source>
        <strain evidence="1 2">H 17</strain>
    </source>
</reference>
<organism evidence="1 2">
    <name type="scientific">Alteromonas australica</name>
    <dbReference type="NCBI Taxonomy" id="589873"/>
    <lineage>
        <taxon>Bacteria</taxon>
        <taxon>Pseudomonadati</taxon>
        <taxon>Pseudomonadota</taxon>
        <taxon>Gammaproteobacteria</taxon>
        <taxon>Alteromonadales</taxon>
        <taxon>Alteromonadaceae</taxon>
        <taxon>Alteromonas/Salinimonas group</taxon>
        <taxon>Alteromonas</taxon>
    </lineage>
</organism>
<dbReference type="EMBL" id="CP008849">
    <property type="protein sequence ID" value="AIF97702.1"/>
    <property type="molecule type" value="Genomic_DNA"/>
</dbReference>
<dbReference type="PANTHER" id="PTHR34387:SF1">
    <property type="entry name" value="PERIPLASMIC IMMUNOGENIC PROTEIN"/>
    <property type="match status" value="1"/>
</dbReference>
<evidence type="ECO:0000313" key="2">
    <source>
        <dbReference type="Proteomes" id="UP000056090"/>
    </source>
</evidence>
<dbReference type="InterPro" id="IPR007497">
    <property type="entry name" value="SIMPL/DUF541"/>
</dbReference>
<dbReference type="Proteomes" id="UP000056090">
    <property type="component" value="Chromosome"/>
</dbReference>
<dbReference type="GO" id="GO:0006974">
    <property type="term" value="P:DNA damage response"/>
    <property type="evidence" value="ECO:0007669"/>
    <property type="project" value="TreeGrafter"/>
</dbReference>
<dbReference type="PANTHER" id="PTHR34387">
    <property type="entry name" value="SLR1258 PROTEIN"/>
    <property type="match status" value="1"/>
</dbReference>
<dbReference type="GeneID" id="78253867"/>
<protein>
    <recommendedName>
        <fullName evidence="3">SIMPL domain-containing protein</fullName>
    </recommendedName>
</protein>
<accession>A0A075P2Y3</accession>
<dbReference type="Gene3D" id="3.30.70.2970">
    <property type="entry name" value="Protein of unknown function (DUF541), domain 2"/>
    <property type="match status" value="1"/>
</dbReference>
<evidence type="ECO:0000313" key="1">
    <source>
        <dbReference type="EMBL" id="AIF97702.1"/>
    </source>
</evidence>
<dbReference type="Pfam" id="PF04402">
    <property type="entry name" value="SIMPL"/>
    <property type="match status" value="1"/>
</dbReference>
<dbReference type="eggNOG" id="COG2968">
    <property type="taxonomic scope" value="Bacteria"/>
</dbReference>
<dbReference type="InterPro" id="IPR052022">
    <property type="entry name" value="26kDa_periplasmic_antigen"/>
</dbReference>
<proteinExistence type="predicted"/>
<gene>
    <name evidence="1" type="ORF">EP13_02785</name>
</gene>
<dbReference type="AlphaFoldDB" id="A0A075P2Y3"/>
<dbReference type="KEGG" id="aal:EP13_02785"/>
<keyword evidence="2" id="KW-1185">Reference proteome</keyword>
<dbReference type="RefSeq" id="WP_081869422.1">
    <property type="nucleotide sequence ID" value="NZ_CBCSKJ010000006.1"/>
</dbReference>
<name>A0A075P2Y3_9ALTE</name>
<evidence type="ECO:0008006" key="3">
    <source>
        <dbReference type="Google" id="ProtNLM"/>
    </source>
</evidence>
<sequence length="240" mass="27175">MKFLPIILILIYPFNLSASVPNDRHIVVEGKAQITAAPDLAVLTFETESKNDSSLAAKKDVDKRINDFLNGLNRFEIDEKNVSASSIVTSPNYYYTEEDKKVLDGYIASRTIKVTLHKIQHLNELLNFALEAKVNEIQNIEFQSSRKEALKEEVFANAVENAKRKGRTMASAFDARLGKVYSINSANQNQRNRYGFNDNIERVEVTGSRIEAEEFESGRYLQKNIVFSASVDVVFDLEVK</sequence>
<dbReference type="Gene3D" id="3.30.110.170">
    <property type="entry name" value="Protein of unknown function (DUF541), domain 1"/>
    <property type="match status" value="1"/>
</dbReference>